<evidence type="ECO:0000256" key="2">
    <source>
        <dbReference type="ARBA" id="ARBA00023242"/>
    </source>
</evidence>
<evidence type="ECO:0000313" key="3">
    <source>
        <dbReference type="EMBL" id="OWF45723.1"/>
    </source>
</evidence>
<dbReference type="PANTHER" id="PTHR16171">
    <property type="entry name" value="DNA REPAIR PROTEIN COMPLEMENTING XP-G CELLS-RELATED"/>
    <property type="match status" value="1"/>
</dbReference>
<name>A0A210QAG0_MIZYE</name>
<protein>
    <submittedName>
        <fullName evidence="3">DNA repair protein complementing XP-G cells-like</fullName>
    </submittedName>
</protein>
<dbReference type="Proteomes" id="UP000242188">
    <property type="component" value="Unassembled WGS sequence"/>
</dbReference>
<accession>A0A210QAG0</accession>
<dbReference type="InterPro" id="IPR008918">
    <property type="entry name" value="HhH2"/>
</dbReference>
<sequence>MGPPVQVPPGTELSVADIAEGLRREKMINIALLCGSDYTLGVQRVGPVFAPEIMAEFQGGKNPGPVDFK</sequence>
<dbReference type="GO" id="GO:0004520">
    <property type="term" value="F:DNA endonuclease activity"/>
    <property type="evidence" value="ECO:0007669"/>
    <property type="project" value="TreeGrafter"/>
</dbReference>
<evidence type="ECO:0000313" key="4">
    <source>
        <dbReference type="Proteomes" id="UP000242188"/>
    </source>
</evidence>
<comment type="caution">
    <text evidence="3">The sequence shown here is derived from an EMBL/GenBank/DDBJ whole genome shotgun (WGS) entry which is preliminary data.</text>
</comment>
<dbReference type="SMART" id="SM00279">
    <property type="entry name" value="HhH2"/>
    <property type="match status" value="1"/>
</dbReference>
<dbReference type="GO" id="GO:0005634">
    <property type="term" value="C:nucleus"/>
    <property type="evidence" value="ECO:0007669"/>
    <property type="project" value="UniProtKB-SubCell"/>
</dbReference>
<gene>
    <name evidence="3" type="ORF">KP79_PYT26284</name>
</gene>
<dbReference type="InterPro" id="IPR036279">
    <property type="entry name" value="5-3_exonuclease_C_sf"/>
</dbReference>
<dbReference type="AlphaFoldDB" id="A0A210QAG0"/>
<comment type="subcellular location">
    <subcellularLocation>
        <location evidence="1">Nucleus</location>
    </subcellularLocation>
</comment>
<organism evidence="3 4">
    <name type="scientific">Mizuhopecten yessoensis</name>
    <name type="common">Japanese scallop</name>
    <name type="synonym">Patinopecten yessoensis</name>
    <dbReference type="NCBI Taxonomy" id="6573"/>
    <lineage>
        <taxon>Eukaryota</taxon>
        <taxon>Metazoa</taxon>
        <taxon>Spiralia</taxon>
        <taxon>Lophotrochozoa</taxon>
        <taxon>Mollusca</taxon>
        <taxon>Bivalvia</taxon>
        <taxon>Autobranchia</taxon>
        <taxon>Pteriomorphia</taxon>
        <taxon>Pectinida</taxon>
        <taxon>Pectinoidea</taxon>
        <taxon>Pectinidae</taxon>
        <taxon>Mizuhopecten</taxon>
    </lineage>
</organism>
<dbReference type="GO" id="GO:0003697">
    <property type="term" value="F:single-stranded DNA binding"/>
    <property type="evidence" value="ECO:0007669"/>
    <property type="project" value="TreeGrafter"/>
</dbReference>
<evidence type="ECO:0000256" key="1">
    <source>
        <dbReference type="ARBA" id="ARBA00004123"/>
    </source>
</evidence>
<dbReference type="Gene3D" id="1.10.150.20">
    <property type="entry name" value="5' to 3' exonuclease, C-terminal subdomain"/>
    <property type="match status" value="1"/>
</dbReference>
<keyword evidence="2" id="KW-0539">Nucleus</keyword>
<reference evidence="3 4" key="1">
    <citation type="journal article" date="2017" name="Nat. Ecol. Evol.">
        <title>Scallop genome provides insights into evolution of bilaterian karyotype and development.</title>
        <authorList>
            <person name="Wang S."/>
            <person name="Zhang J."/>
            <person name="Jiao W."/>
            <person name="Li J."/>
            <person name="Xun X."/>
            <person name="Sun Y."/>
            <person name="Guo X."/>
            <person name="Huan P."/>
            <person name="Dong B."/>
            <person name="Zhang L."/>
            <person name="Hu X."/>
            <person name="Sun X."/>
            <person name="Wang J."/>
            <person name="Zhao C."/>
            <person name="Wang Y."/>
            <person name="Wang D."/>
            <person name="Huang X."/>
            <person name="Wang R."/>
            <person name="Lv J."/>
            <person name="Li Y."/>
            <person name="Zhang Z."/>
            <person name="Liu B."/>
            <person name="Lu W."/>
            <person name="Hui Y."/>
            <person name="Liang J."/>
            <person name="Zhou Z."/>
            <person name="Hou R."/>
            <person name="Li X."/>
            <person name="Liu Y."/>
            <person name="Li H."/>
            <person name="Ning X."/>
            <person name="Lin Y."/>
            <person name="Zhao L."/>
            <person name="Xing Q."/>
            <person name="Dou J."/>
            <person name="Li Y."/>
            <person name="Mao J."/>
            <person name="Guo H."/>
            <person name="Dou H."/>
            <person name="Li T."/>
            <person name="Mu C."/>
            <person name="Jiang W."/>
            <person name="Fu Q."/>
            <person name="Fu X."/>
            <person name="Miao Y."/>
            <person name="Liu J."/>
            <person name="Yu Q."/>
            <person name="Li R."/>
            <person name="Liao H."/>
            <person name="Li X."/>
            <person name="Kong Y."/>
            <person name="Jiang Z."/>
            <person name="Chourrout D."/>
            <person name="Li R."/>
            <person name="Bao Z."/>
        </authorList>
    </citation>
    <scope>NUCLEOTIDE SEQUENCE [LARGE SCALE GENOMIC DNA]</scope>
    <source>
        <strain evidence="3 4">PY_sf001</strain>
    </source>
</reference>
<keyword evidence="4" id="KW-1185">Reference proteome</keyword>
<dbReference type="PANTHER" id="PTHR16171:SF7">
    <property type="entry name" value="DNA REPAIR PROTEIN RAD2"/>
    <property type="match status" value="1"/>
</dbReference>
<proteinExistence type="predicted"/>
<dbReference type="SUPFAM" id="SSF47807">
    <property type="entry name" value="5' to 3' exonuclease, C-terminal subdomain"/>
    <property type="match status" value="1"/>
</dbReference>
<dbReference type="EMBL" id="NEDP02004411">
    <property type="protein sequence ID" value="OWF45723.1"/>
    <property type="molecule type" value="Genomic_DNA"/>
</dbReference>